<comment type="caution">
    <text evidence="2">The sequence shown here is derived from an EMBL/GenBank/DDBJ whole genome shotgun (WGS) entry which is preliminary data.</text>
</comment>
<protein>
    <submittedName>
        <fullName evidence="2">Uncharacterized protein</fullName>
    </submittedName>
</protein>
<accession>A0AAV7G433</accession>
<proteinExistence type="predicted"/>
<reference evidence="2 3" key="1">
    <citation type="journal article" date="2021" name="Hortic Res">
        <title>Chromosome-scale assembly of the Dendrobium chrysotoxum genome enhances the understanding of orchid evolution.</title>
        <authorList>
            <person name="Zhang Y."/>
            <person name="Zhang G.Q."/>
            <person name="Zhang D."/>
            <person name="Liu X.D."/>
            <person name="Xu X.Y."/>
            <person name="Sun W.H."/>
            <person name="Yu X."/>
            <person name="Zhu X."/>
            <person name="Wang Z.W."/>
            <person name="Zhao X."/>
            <person name="Zhong W.Y."/>
            <person name="Chen H."/>
            <person name="Yin W.L."/>
            <person name="Huang T."/>
            <person name="Niu S.C."/>
            <person name="Liu Z.J."/>
        </authorList>
    </citation>
    <scope>NUCLEOTIDE SEQUENCE [LARGE SCALE GENOMIC DNA]</scope>
    <source>
        <strain evidence="2">Lindl</strain>
    </source>
</reference>
<feature type="region of interest" description="Disordered" evidence="1">
    <location>
        <begin position="12"/>
        <end position="47"/>
    </location>
</feature>
<feature type="compositionally biased region" description="Basic and acidic residues" evidence="1">
    <location>
        <begin position="23"/>
        <end position="34"/>
    </location>
</feature>
<evidence type="ECO:0000313" key="3">
    <source>
        <dbReference type="Proteomes" id="UP000775213"/>
    </source>
</evidence>
<dbReference type="AlphaFoldDB" id="A0AAV7G433"/>
<evidence type="ECO:0000313" key="2">
    <source>
        <dbReference type="EMBL" id="KAH0450942.1"/>
    </source>
</evidence>
<evidence type="ECO:0000256" key="1">
    <source>
        <dbReference type="SAM" id="MobiDB-lite"/>
    </source>
</evidence>
<dbReference type="EMBL" id="JAGFBR010000018">
    <property type="protein sequence ID" value="KAH0450942.1"/>
    <property type="molecule type" value="Genomic_DNA"/>
</dbReference>
<organism evidence="2 3">
    <name type="scientific">Dendrobium chrysotoxum</name>
    <name type="common">Orchid</name>
    <dbReference type="NCBI Taxonomy" id="161865"/>
    <lineage>
        <taxon>Eukaryota</taxon>
        <taxon>Viridiplantae</taxon>
        <taxon>Streptophyta</taxon>
        <taxon>Embryophyta</taxon>
        <taxon>Tracheophyta</taxon>
        <taxon>Spermatophyta</taxon>
        <taxon>Magnoliopsida</taxon>
        <taxon>Liliopsida</taxon>
        <taxon>Asparagales</taxon>
        <taxon>Orchidaceae</taxon>
        <taxon>Epidendroideae</taxon>
        <taxon>Malaxideae</taxon>
        <taxon>Dendrobiinae</taxon>
        <taxon>Dendrobium</taxon>
    </lineage>
</organism>
<sequence>MEVAAGCWRKERGKGVGTETEEALDREMEKKGEEGEAMGEEEEDGRPRRKRHFDFCFWRIGGRGWWTWTRENEWWVCFPPHPFLVLF</sequence>
<name>A0AAV7G433_DENCH</name>
<gene>
    <name evidence="2" type="ORF">IEQ34_021634</name>
</gene>
<keyword evidence="3" id="KW-1185">Reference proteome</keyword>
<dbReference type="Proteomes" id="UP000775213">
    <property type="component" value="Unassembled WGS sequence"/>
</dbReference>
<feature type="compositionally biased region" description="Acidic residues" evidence="1">
    <location>
        <begin position="35"/>
        <end position="44"/>
    </location>
</feature>